<dbReference type="InterPro" id="IPR015927">
    <property type="entry name" value="Peptidase_S24_S26A/B/C"/>
</dbReference>
<evidence type="ECO:0000256" key="1">
    <source>
        <dbReference type="ARBA" id="ARBA00023125"/>
    </source>
</evidence>
<organism evidence="4">
    <name type="scientific">Elizabethkingia anophelis</name>
    <dbReference type="NCBI Taxonomy" id="1117645"/>
    <lineage>
        <taxon>Bacteria</taxon>
        <taxon>Pseudomonadati</taxon>
        <taxon>Bacteroidota</taxon>
        <taxon>Flavobacteriia</taxon>
        <taxon>Flavobacteriales</taxon>
        <taxon>Weeksellaceae</taxon>
        <taxon>Elizabethkingia</taxon>
    </lineage>
</organism>
<dbReference type="GO" id="GO:0003677">
    <property type="term" value="F:DNA binding"/>
    <property type="evidence" value="ECO:0007669"/>
    <property type="project" value="UniProtKB-KW"/>
</dbReference>
<dbReference type="CDD" id="cd00093">
    <property type="entry name" value="HTH_XRE"/>
    <property type="match status" value="1"/>
</dbReference>
<reference evidence="4" key="2">
    <citation type="submission" date="2016-06" db="EMBL/GenBank/DDBJ databases">
        <authorList>
            <person name="Nicholson A.C."/>
        </authorList>
    </citation>
    <scope>NUCLEOTIDE SEQUENCE [LARGE SCALE GENOMIC DNA]</scope>
    <source>
        <strain evidence="4">E6809</strain>
    </source>
</reference>
<dbReference type="PANTHER" id="PTHR46558">
    <property type="entry name" value="TRACRIPTIONAL REGULATORY PROTEIN-RELATED-RELATED"/>
    <property type="match status" value="1"/>
</dbReference>
<dbReference type="SUPFAM" id="SSF47413">
    <property type="entry name" value="lambda repressor-like DNA-binding domains"/>
    <property type="match status" value="1"/>
</dbReference>
<dbReference type="SMART" id="SM00530">
    <property type="entry name" value="HTH_XRE"/>
    <property type="match status" value="1"/>
</dbReference>
<dbReference type="SUPFAM" id="SSF51306">
    <property type="entry name" value="LexA/Signal peptidase"/>
    <property type="match status" value="1"/>
</dbReference>
<name>A0A494J8V7_9FLAO</name>
<gene>
    <name evidence="3" type="ORF">AYC66_11925</name>
    <name evidence="4" type="ORF">BAY09_12875</name>
</gene>
<dbReference type="InterPro" id="IPR036286">
    <property type="entry name" value="LexA/Signal_pep-like_sf"/>
</dbReference>
<accession>A0A494J8V7</accession>
<dbReference type="Pfam" id="PF00717">
    <property type="entry name" value="Peptidase_S24"/>
    <property type="match status" value="1"/>
</dbReference>
<evidence type="ECO:0000259" key="2">
    <source>
        <dbReference type="PROSITE" id="PS50943"/>
    </source>
</evidence>
<dbReference type="InterPro" id="IPR039418">
    <property type="entry name" value="LexA-like"/>
</dbReference>
<dbReference type="RefSeq" id="WP_078719937.1">
    <property type="nucleotide sequence ID" value="NZ_CP014339.1"/>
</dbReference>
<dbReference type="CDD" id="cd06529">
    <property type="entry name" value="S24_LexA-like"/>
    <property type="match status" value="1"/>
</dbReference>
<dbReference type="PANTHER" id="PTHR46558:SF11">
    <property type="entry name" value="HTH-TYPE TRANSCRIPTIONAL REGULATOR XRE"/>
    <property type="match status" value="1"/>
</dbReference>
<dbReference type="InterPro" id="IPR001387">
    <property type="entry name" value="Cro/C1-type_HTH"/>
</dbReference>
<dbReference type="EMBL" id="CP014339">
    <property type="protein sequence ID" value="AQX51343.1"/>
    <property type="molecule type" value="Genomic_DNA"/>
</dbReference>
<dbReference type="EMBL" id="MAHS01000003">
    <property type="protein sequence ID" value="OPB52064.1"/>
    <property type="molecule type" value="Genomic_DNA"/>
</dbReference>
<evidence type="ECO:0000313" key="5">
    <source>
        <dbReference type="Proteomes" id="UP000189738"/>
    </source>
</evidence>
<proteinExistence type="predicted"/>
<dbReference type="Gene3D" id="1.10.260.40">
    <property type="entry name" value="lambda repressor-like DNA-binding domains"/>
    <property type="match status" value="1"/>
</dbReference>
<keyword evidence="1" id="KW-0238">DNA-binding</keyword>
<dbReference type="InterPro" id="IPR010982">
    <property type="entry name" value="Lambda_DNA-bd_dom_sf"/>
</dbReference>
<protein>
    <submittedName>
        <fullName evidence="4">XRE family transcriptional regulator</fullName>
    </submittedName>
</protein>
<dbReference type="Proteomes" id="UP000189738">
    <property type="component" value="Chromosome"/>
</dbReference>
<dbReference type="Gene3D" id="2.10.109.10">
    <property type="entry name" value="Umud Fragment, subunit A"/>
    <property type="match status" value="1"/>
</dbReference>
<reference evidence="3 5" key="1">
    <citation type="submission" date="2016-02" db="EMBL/GenBank/DDBJ databases">
        <authorList>
            <person name="Nicholson A.C."/>
            <person name="Humrighouse B.W."/>
            <person name="Loparev V."/>
            <person name="Emery B."/>
            <person name="Graziano J."/>
            <person name="McQuiston J.R."/>
        </authorList>
    </citation>
    <scope>NUCLEOTIDE SEQUENCE [LARGE SCALE GENOMIC DNA]</scope>
    <source>
        <strain evidence="3 5">E6809</strain>
    </source>
</reference>
<evidence type="ECO:0000313" key="4">
    <source>
        <dbReference type="EMBL" id="OPB52064.1"/>
    </source>
</evidence>
<dbReference type="AlphaFoldDB" id="A0A494J8V7"/>
<evidence type="ECO:0000313" key="3">
    <source>
        <dbReference type="EMBL" id="AQX51343.1"/>
    </source>
</evidence>
<feature type="domain" description="HTH cro/C1-type" evidence="2">
    <location>
        <begin position="8"/>
        <end position="62"/>
    </location>
</feature>
<dbReference type="Pfam" id="PF01381">
    <property type="entry name" value="HTH_3"/>
    <property type="match status" value="1"/>
</dbReference>
<dbReference type="PROSITE" id="PS50943">
    <property type="entry name" value="HTH_CROC1"/>
    <property type="match status" value="1"/>
</dbReference>
<sequence length="258" mass="29747">MSIFSDNIRFLRFKKNSTQQELANNLNITRARYVSYEDGRSEPPIEILLKISKFFHLSIDLMVSVDIRKYPLEQMLKLPDNRIVLPVVVDKLGNNAIEVIPQKASMGYLEGYSDPEYIESLQTISLPFLTNGKYRAFPAQGDSMPPFADGSYIIGKYVENIQDLKIGKTYIFITLNEGITYKRLTDKKEDNITVSADNAFYESYDISLSDIVEIWQYASGIFPKEFEKNTTDHHNLKDMFIEIRKDIQKLGDRVSDLK</sequence>